<dbReference type="AlphaFoldDB" id="A0A7R9HUC6"/>
<feature type="compositionally biased region" description="Polar residues" evidence="1">
    <location>
        <begin position="59"/>
        <end position="74"/>
    </location>
</feature>
<protein>
    <submittedName>
        <fullName evidence="2">Uncharacterized protein</fullName>
    </submittedName>
</protein>
<evidence type="ECO:0000313" key="2">
    <source>
        <dbReference type="EMBL" id="CAD7435259.1"/>
    </source>
</evidence>
<proteinExistence type="predicted"/>
<reference evidence="2" key="1">
    <citation type="submission" date="2020-11" db="EMBL/GenBank/DDBJ databases">
        <authorList>
            <person name="Tran Van P."/>
        </authorList>
    </citation>
    <scope>NUCLEOTIDE SEQUENCE</scope>
</reference>
<feature type="compositionally biased region" description="Polar residues" evidence="1">
    <location>
        <begin position="127"/>
        <end position="147"/>
    </location>
</feature>
<sequence length="260" mass="28608">MTDRSGFKSQLHKLRREKAPLEENGGGPRRGGSKPFNNRPLEDQEPSSEGSWRGKGQVKQASPAETQVSSTSWLETGIMPSKLLSPGHGSRTKARHDTELSKICLSSPRGRGRGVRGGRSMTTAEFVPTSSRTLPVKSVSETRTTPPQIEGDMDNYPVKSQVIIPTQDNLSRDIGRMSLSEPAQTNNREYQNQRRTNMNLLADAVFRHRLVLQGVAAPRSIGRGLVPQVVPYTPLPHPTQCLASTMSSSVKFSWFPPSTH</sequence>
<dbReference type="EMBL" id="OB799434">
    <property type="protein sequence ID" value="CAD7435259.1"/>
    <property type="molecule type" value="Genomic_DNA"/>
</dbReference>
<feature type="region of interest" description="Disordered" evidence="1">
    <location>
        <begin position="127"/>
        <end position="154"/>
    </location>
</feature>
<feature type="region of interest" description="Disordered" evidence="1">
    <location>
        <begin position="1"/>
        <end position="74"/>
    </location>
</feature>
<accession>A0A7R9HUC6</accession>
<evidence type="ECO:0000256" key="1">
    <source>
        <dbReference type="SAM" id="MobiDB-lite"/>
    </source>
</evidence>
<gene>
    <name evidence="2" type="ORF">TMSB3V08_LOCUS11906</name>
</gene>
<name>A0A7R9HUC6_9NEOP</name>
<organism evidence="2">
    <name type="scientific">Timema monikensis</name>
    <dbReference type="NCBI Taxonomy" id="170555"/>
    <lineage>
        <taxon>Eukaryota</taxon>
        <taxon>Metazoa</taxon>
        <taxon>Ecdysozoa</taxon>
        <taxon>Arthropoda</taxon>
        <taxon>Hexapoda</taxon>
        <taxon>Insecta</taxon>
        <taxon>Pterygota</taxon>
        <taxon>Neoptera</taxon>
        <taxon>Polyneoptera</taxon>
        <taxon>Phasmatodea</taxon>
        <taxon>Timematodea</taxon>
        <taxon>Timematoidea</taxon>
        <taxon>Timematidae</taxon>
        <taxon>Timema</taxon>
    </lineage>
</organism>